<keyword evidence="13" id="KW-1185">Reference proteome</keyword>
<name>A0A2A2I173_9GAMM</name>
<evidence type="ECO:0000313" key="13">
    <source>
        <dbReference type="Proteomes" id="UP000218332"/>
    </source>
</evidence>
<keyword evidence="6" id="KW-0812">Transmembrane</keyword>
<feature type="domain" description="TonB C-terminal" evidence="11">
    <location>
        <begin position="58"/>
        <end position="149"/>
    </location>
</feature>
<evidence type="ECO:0000256" key="8">
    <source>
        <dbReference type="ARBA" id="ARBA00022989"/>
    </source>
</evidence>
<dbReference type="PANTHER" id="PTHR33446:SF2">
    <property type="entry name" value="PROTEIN TONB"/>
    <property type="match status" value="1"/>
</dbReference>
<proteinExistence type="inferred from homology"/>
<feature type="compositionally biased region" description="Low complexity" evidence="10">
    <location>
        <begin position="10"/>
        <end position="32"/>
    </location>
</feature>
<evidence type="ECO:0000256" key="6">
    <source>
        <dbReference type="ARBA" id="ARBA00022692"/>
    </source>
</evidence>
<reference evidence="12 13" key="1">
    <citation type="submission" date="2017-07" db="EMBL/GenBank/DDBJ databases">
        <title>Tamlnaduibacter salinus (Mi-7) genome sequencing.</title>
        <authorList>
            <person name="Verma A."/>
            <person name="Krishnamurthi S."/>
        </authorList>
    </citation>
    <scope>NUCLEOTIDE SEQUENCE [LARGE SCALE GENOMIC DNA]</scope>
    <source>
        <strain evidence="12 13">Mi-7</strain>
    </source>
</reference>
<evidence type="ECO:0000313" key="12">
    <source>
        <dbReference type="EMBL" id="PAV24885.1"/>
    </source>
</evidence>
<evidence type="ECO:0000256" key="10">
    <source>
        <dbReference type="SAM" id="MobiDB-lite"/>
    </source>
</evidence>
<dbReference type="InterPro" id="IPR037682">
    <property type="entry name" value="TonB_C"/>
</dbReference>
<dbReference type="InterPro" id="IPR051045">
    <property type="entry name" value="TonB-dependent_transducer"/>
</dbReference>
<dbReference type="Proteomes" id="UP000218332">
    <property type="component" value="Unassembled WGS sequence"/>
</dbReference>
<feature type="compositionally biased region" description="Polar residues" evidence="10">
    <location>
        <begin position="40"/>
        <end position="53"/>
    </location>
</feature>
<comment type="subcellular location">
    <subcellularLocation>
        <location evidence="1">Cell inner membrane</location>
        <topology evidence="1">Single-pass membrane protein</topology>
        <orientation evidence="1">Periplasmic side</orientation>
    </subcellularLocation>
</comment>
<evidence type="ECO:0000256" key="4">
    <source>
        <dbReference type="ARBA" id="ARBA00022475"/>
    </source>
</evidence>
<evidence type="ECO:0000256" key="5">
    <source>
        <dbReference type="ARBA" id="ARBA00022519"/>
    </source>
</evidence>
<dbReference type="NCBIfam" id="TIGR01352">
    <property type="entry name" value="tonB_Cterm"/>
    <property type="match status" value="1"/>
</dbReference>
<gene>
    <name evidence="12" type="ORF">CF392_13830</name>
</gene>
<keyword evidence="9" id="KW-0472">Membrane</keyword>
<dbReference type="AlphaFoldDB" id="A0A2A2I173"/>
<evidence type="ECO:0000256" key="2">
    <source>
        <dbReference type="ARBA" id="ARBA00006555"/>
    </source>
</evidence>
<keyword evidence="3" id="KW-0813">Transport</keyword>
<organism evidence="12 13">
    <name type="scientific">Tamilnaduibacter salinus</name>
    <dbReference type="NCBI Taxonomy" id="1484056"/>
    <lineage>
        <taxon>Bacteria</taxon>
        <taxon>Pseudomonadati</taxon>
        <taxon>Pseudomonadota</taxon>
        <taxon>Gammaproteobacteria</taxon>
        <taxon>Pseudomonadales</taxon>
        <taxon>Marinobacteraceae</taxon>
        <taxon>Tamilnaduibacter</taxon>
    </lineage>
</organism>
<dbReference type="Gene3D" id="3.30.1150.10">
    <property type="match status" value="1"/>
</dbReference>
<accession>A0A2A2I173</accession>
<feature type="region of interest" description="Disordered" evidence="10">
    <location>
        <begin position="1"/>
        <end position="58"/>
    </location>
</feature>
<dbReference type="PROSITE" id="PS52015">
    <property type="entry name" value="TONB_CTD"/>
    <property type="match status" value="1"/>
</dbReference>
<evidence type="ECO:0000256" key="7">
    <source>
        <dbReference type="ARBA" id="ARBA00022927"/>
    </source>
</evidence>
<evidence type="ECO:0000256" key="9">
    <source>
        <dbReference type="ARBA" id="ARBA00023136"/>
    </source>
</evidence>
<comment type="caution">
    <text evidence="12">The sequence shown here is derived from an EMBL/GenBank/DDBJ whole genome shotgun (WGS) entry which is preliminary data.</text>
</comment>
<dbReference type="EMBL" id="NMPM01000094">
    <property type="protein sequence ID" value="PAV24885.1"/>
    <property type="molecule type" value="Genomic_DNA"/>
</dbReference>
<comment type="similarity">
    <text evidence="2">Belongs to the TonB family.</text>
</comment>
<keyword evidence="4" id="KW-1003">Cell membrane</keyword>
<keyword evidence="5" id="KW-0997">Cell inner membrane</keyword>
<evidence type="ECO:0000259" key="11">
    <source>
        <dbReference type="PROSITE" id="PS52015"/>
    </source>
</evidence>
<evidence type="ECO:0000256" key="1">
    <source>
        <dbReference type="ARBA" id="ARBA00004383"/>
    </source>
</evidence>
<dbReference type="GO" id="GO:0031992">
    <property type="term" value="F:energy transducer activity"/>
    <property type="evidence" value="ECO:0007669"/>
    <property type="project" value="TreeGrafter"/>
</dbReference>
<dbReference type="PANTHER" id="PTHR33446">
    <property type="entry name" value="PROTEIN TONB-RELATED"/>
    <property type="match status" value="1"/>
</dbReference>
<dbReference type="Pfam" id="PF03544">
    <property type="entry name" value="TonB_C"/>
    <property type="match status" value="1"/>
</dbReference>
<sequence length="149" mass="16705">PEPEPEKQAEPAPDMASTDKATTQAQTTTSAETAREGETQESASDVSLQAGQSDRTDEYLTRLNRHLARHYDYPRRAKRLNQEGTPEVRFRFNRDGELVSLSITAPSDYPLLDEAAKDIIRDAEPLPAVPEDMEGQTFGFTIPIRFQLQ</sequence>
<feature type="non-terminal residue" evidence="12">
    <location>
        <position position="1"/>
    </location>
</feature>
<keyword evidence="7" id="KW-0653">Protein transport</keyword>
<keyword evidence="8" id="KW-1133">Transmembrane helix</keyword>
<evidence type="ECO:0000256" key="3">
    <source>
        <dbReference type="ARBA" id="ARBA00022448"/>
    </source>
</evidence>
<dbReference type="GO" id="GO:0098797">
    <property type="term" value="C:plasma membrane protein complex"/>
    <property type="evidence" value="ECO:0007669"/>
    <property type="project" value="TreeGrafter"/>
</dbReference>
<dbReference type="GO" id="GO:0055085">
    <property type="term" value="P:transmembrane transport"/>
    <property type="evidence" value="ECO:0007669"/>
    <property type="project" value="InterPro"/>
</dbReference>
<dbReference type="RefSeq" id="WP_211276987.1">
    <property type="nucleotide sequence ID" value="NZ_NMPM01000094.1"/>
</dbReference>
<dbReference type="SUPFAM" id="SSF74653">
    <property type="entry name" value="TolA/TonB C-terminal domain"/>
    <property type="match status" value="1"/>
</dbReference>
<dbReference type="InterPro" id="IPR006260">
    <property type="entry name" value="TonB/TolA_C"/>
</dbReference>
<dbReference type="GO" id="GO:0015031">
    <property type="term" value="P:protein transport"/>
    <property type="evidence" value="ECO:0007669"/>
    <property type="project" value="UniProtKB-KW"/>
</dbReference>
<protein>
    <submittedName>
        <fullName evidence="12">Energy transducer TonB</fullName>
    </submittedName>
</protein>